<keyword evidence="3" id="KW-1003">Cell membrane</keyword>
<keyword evidence="6 12" id="KW-0067">ATP-binding</keyword>
<proteinExistence type="predicted"/>
<dbReference type="InterPro" id="IPR036640">
    <property type="entry name" value="ABC1_TM_sf"/>
</dbReference>
<evidence type="ECO:0000256" key="9">
    <source>
        <dbReference type="SAM" id="Phobius"/>
    </source>
</evidence>
<dbReference type="SUPFAM" id="SSF90123">
    <property type="entry name" value="ABC transporter transmembrane region"/>
    <property type="match status" value="1"/>
</dbReference>
<keyword evidence="5" id="KW-0547">Nucleotide-binding</keyword>
<dbReference type="InterPro" id="IPR027417">
    <property type="entry name" value="P-loop_NTPase"/>
</dbReference>
<dbReference type="PROSITE" id="PS50893">
    <property type="entry name" value="ABC_TRANSPORTER_2"/>
    <property type="match status" value="1"/>
</dbReference>
<evidence type="ECO:0000256" key="7">
    <source>
        <dbReference type="ARBA" id="ARBA00022989"/>
    </source>
</evidence>
<dbReference type="SUPFAM" id="SSF52540">
    <property type="entry name" value="P-loop containing nucleoside triphosphate hydrolases"/>
    <property type="match status" value="1"/>
</dbReference>
<comment type="subcellular location">
    <subcellularLocation>
        <location evidence="1">Cell membrane</location>
        <topology evidence="1">Multi-pass membrane protein</topology>
    </subcellularLocation>
</comment>
<dbReference type="Pfam" id="PF00005">
    <property type="entry name" value="ABC_tran"/>
    <property type="match status" value="1"/>
</dbReference>
<keyword evidence="7 9" id="KW-1133">Transmembrane helix</keyword>
<keyword evidence="2" id="KW-0813">Transport</keyword>
<dbReference type="Pfam" id="PF00664">
    <property type="entry name" value="ABC_membrane"/>
    <property type="match status" value="1"/>
</dbReference>
<dbReference type="FunFam" id="3.40.50.300:FF:000221">
    <property type="entry name" value="Multidrug ABC transporter ATP-binding protein"/>
    <property type="match status" value="1"/>
</dbReference>
<organism evidence="12">
    <name type="scientific">candidate division WOR-3 bacterium</name>
    <dbReference type="NCBI Taxonomy" id="2052148"/>
    <lineage>
        <taxon>Bacteria</taxon>
        <taxon>Bacteria division WOR-3</taxon>
    </lineage>
</organism>
<dbReference type="PANTHER" id="PTHR43394:SF1">
    <property type="entry name" value="ATP-BINDING CASSETTE SUB-FAMILY B MEMBER 10, MITOCHONDRIAL"/>
    <property type="match status" value="1"/>
</dbReference>
<evidence type="ECO:0000313" key="12">
    <source>
        <dbReference type="EMBL" id="HHS63012.1"/>
    </source>
</evidence>
<evidence type="ECO:0000256" key="8">
    <source>
        <dbReference type="ARBA" id="ARBA00023136"/>
    </source>
</evidence>
<feature type="domain" description="ABC transporter" evidence="10">
    <location>
        <begin position="355"/>
        <end position="589"/>
    </location>
</feature>
<dbReference type="GO" id="GO:0005886">
    <property type="term" value="C:plasma membrane"/>
    <property type="evidence" value="ECO:0007669"/>
    <property type="project" value="UniProtKB-SubCell"/>
</dbReference>
<dbReference type="GO" id="GO:0005524">
    <property type="term" value="F:ATP binding"/>
    <property type="evidence" value="ECO:0007669"/>
    <property type="project" value="UniProtKB-KW"/>
</dbReference>
<comment type="caution">
    <text evidence="12">The sequence shown here is derived from an EMBL/GenBank/DDBJ whole genome shotgun (WGS) entry which is preliminary data.</text>
</comment>
<accession>A0A7C6AGD4</accession>
<evidence type="ECO:0000256" key="2">
    <source>
        <dbReference type="ARBA" id="ARBA00022448"/>
    </source>
</evidence>
<dbReference type="InterPro" id="IPR011527">
    <property type="entry name" value="ABC1_TM_dom"/>
</dbReference>
<evidence type="ECO:0000256" key="4">
    <source>
        <dbReference type="ARBA" id="ARBA00022692"/>
    </source>
</evidence>
<sequence length="597" mass="69189">MWWHDEETYTIEEETHKGSRDIRLIKKLMPYFKPYLKKICLATMLLLLSTFIALIGPVLIKRILDYEIPNKNFQGLLIIAIIYFAMQGLIILIRYFQQIEIGMIGERAIADLKFDLFKHTIALPVEFYDKNPVGRLITRVESDAETLKNLFSSTAVVLAQDFVLLLGMSVIMIVVNYRLYFLILILFPIFLYAFWWFGKKVRPIYINLRKKIAEINSFIMETLRSLPVVQVFLKENDFLKSIDKMGREKFDLEMKSMLYWYRIWFLVDLGEIIGIVLVLGIGGLWALKGKLTIGTIFLFITYISRFFGPLRGLSDQINLIERSLAAAERIFNILSMPEEFGNDEVNDLPVFKNAIRFEDVKFSYEKDDWVLQDLNFEIRKGEKIALIGETGGGKTSIISLLLKFYKPNMGKIIIDDVDLNRINRYKLRSKVGFVPQDVMLFPGTVLDNIRLFNNAIPVEKVYEATKRTGIHERILNLPKGYDTDIIEQGINLSFGERQLLSFARALVFDPQIIILDEATSAVDPQSEKIIQEGLKTLLQNRTAIIIAHRLTTTRLADRILIIHQGRLIEQGSHNELLKKKGFYYKFYKLQYIQEKAG</sequence>
<gene>
    <name evidence="12" type="ORF">ENV70_05305</name>
</gene>
<dbReference type="CDD" id="cd18544">
    <property type="entry name" value="ABC_6TM_TmrA_like"/>
    <property type="match status" value="1"/>
</dbReference>
<dbReference type="PROSITE" id="PS50929">
    <property type="entry name" value="ABC_TM1F"/>
    <property type="match status" value="1"/>
</dbReference>
<reference evidence="12" key="1">
    <citation type="journal article" date="2020" name="mSystems">
        <title>Genome- and Community-Level Interaction Insights into Carbon Utilization and Element Cycling Functions of Hydrothermarchaeota in Hydrothermal Sediment.</title>
        <authorList>
            <person name="Zhou Z."/>
            <person name="Liu Y."/>
            <person name="Xu W."/>
            <person name="Pan J."/>
            <person name="Luo Z.H."/>
            <person name="Li M."/>
        </authorList>
    </citation>
    <scope>NUCLEOTIDE SEQUENCE [LARGE SCALE GENOMIC DNA]</scope>
    <source>
        <strain evidence="12">SpSt-783</strain>
    </source>
</reference>
<feature type="domain" description="ABC transmembrane type-1" evidence="11">
    <location>
        <begin position="41"/>
        <end position="322"/>
    </location>
</feature>
<dbReference type="CDD" id="cd03254">
    <property type="entry name" value="ABCC_Glucan_exporter_like"/>
    <property type="match status" value="1"/>
</dbReference>
<evidence type="ECO:0000259" key="10">
    <source>
        <dbReference type="PROSITE" id="PS50893"/>
    </source>
</evidence>
<evidence type="ECO:0000256" key="3">
    <source>
        <dbReference type="ARBA" id="ARBA00022475"/>
    </source>
</evidence>
<keyword evidence="4 9" id="KW-0812">Transmembrane</keyword>
<dbReference type="InterPro" id="IPR039421">
    <property type="entry name" value="Type_1_exporter"/>
</dbReference>
<protein>
    <submittedName>
        <fullName evidence="12">ABC transporter ATP-binding protein</fullName>
    </submittedName>
</protein>
<feature type="transmembrane region" description="Helical" evidence="9">
    <location>
        <begin position="150"/>
        <end position="173"/>
    </location>
</feature>
<dbReference type="AlphaFoldDB" id="A0A7C6AGD4"/>
<dbReference type="InterPro" id="IPR017871">
    <property type="entry name" value="ABC_transporter-like_CS"/>
</dbReference>
<dbReference type="PROSITE" id="PS00211">
    <property type="entry name" value="ABC_TRANSPORTER_1"/>
    <property type="match status" value="1"/>
</dbReference>
<dbReference type="EMBL" id="DTHJ01000110">
    <property type="protein sequence ID" value="HHS63012.1"/>
    <property type="molecule type" value="Genomic_DNA"/>
</dbReference>
<evidence type="ECO:0000259" key="11">
    <source>
        <dbReference type="PROSITE" id="PS50929"/>
    </source>
</evidence>
<dbReference type="InterPro" id="IPR003439">
    <property type="entry name" value="ABC_transporter-like_ATP-bd"/>
</dbReference>
<keyword evidence="8 9" id="KW-0472">Membrane</keyword>
<dbReference type="Gene3D" id="1.20.1560.10">
    <property type="entry name" value="ABC transporter type 1, transmembrane domain"/>
    <property type="match status" value="1"/>
</dbReference>
<evidence type="ECO:0000256" key="6">
    <source>
        <dbReference type="ARBA" id="ARBA00022840"/>
    </source>
</evidence>
<feature type="transmembrane region" description="Helical" evidence="9">
    <location>
        <begin position="179"/>
        <end position="197"/>
    </location>
</feature>
<evidence type="ECO:0000256" key="1">
    <source>
        <dbReference type="ARBA" id="ARBA00004651"/>
    </source>
</evidence>
<dbReference type="GO" id="GO:0016887">
    <property type="term" value="F:ATP hydrolysis activity"/>
    <property type="evidence" value="ECO:0007669"/>
    <property type="project" value="InterPro"/>
</dbReference>
<name>A0A7C6AGD4_UNCW3</name>
<dbReference type="PANTHER" id="PTHR43394">
    <property type="entry name" value="ATP-DEPENDENT PERMEASE MDL1, MITOCHONDRIAL"/>
    <property type="match status" value="1"/>
</dbReference>
<feature type="transmembrane region" description="Helical" evidence="9">
    <location>
        <begin position="39"/>
        <end position="60"/>
    </location>
</feature>
<dbReference type="SMART" id="SM00382">
    <property type="entry name" value="AAA"/>
    <property type="match status" value="1"/>
</dbReference>
<feature type="transmembrane region" description="Helical" evidence="9">
    <location>
        <begin position="263"/>
        <end position="285"/>
    </location>
</feature>
<feature type="transmembrane region" description="Helical" evidence="9">
    <location>
        <begin position="72"/>
        <end position="93"/>
    </location>
</feature>
<dbReference type="GO" id="GO:0015421">
    <property type="term" value="F:ABC-type oligopeptide transporter activity"/>
    <property type="evidence" value="ECO:0007669"/>
    <property type="project" value="TreeGrafter"/>
</dbReference>
<dbReference type="Gene3D" id="3.40.50.300">
    <property type="entry name" value="P-loop containing nucleotide triphosphate hydrolases"/>
    <property type="match status" value="1"/>
</dbReference>
<dbReference type="InterPro" id="IPR003593">
    <property type="entry name" value="AAA+_ATPase"/>
</dbReference>
<evidence type="ECO:0000256" key="5">
    <source>
        <dbReference type="ARBA" id="ARBA00022741"/>
    </source>
</evidence>